<dbReference type="PROSITE" id="PS51725">
    <property type="entry name" value="ABM"/>
    <property type="match status" value="2"/>
</dbReference>
<protein>
    <recommendedName>
        <fullName evidence="1">ABM domain-containing protein</fullName>
    </recommendedName>
</protein>
<accession>A0A7S4JE53</accession>
<organism evidence="2">
    <name type="scientific">Odontella aurita</name>
    <dbReference type="NCBI Taxonomy" id="265563"/>
    <lineage>
        <taxon>Eukaryota</taxon>
        <taxon>Sar</taxon>
        <taxon>Stramenopiles</taxon>
        <taxon>Ochrophyta</taxon>
        <taxon>Bacillariophyta</taxon>
        <taxon>Mediophyceae</taxon>
        <taxon>Biddulphiophycidae</taxon>
        <taxon>Eupodiscales</taxon>
        <taxon>Odontellaceae</taxon>
        <taxon>Odontella</taxon>
    </lineage>
</organism>
<dbReference type="InterPro" id="IPR011008">
    <property type="entry name" value="Dimeric_a/b-barrel"/>
</dbReference>
<dbReference type="SUPFAM" id="SSF54909">
    <property type="entry name" value="Dimeric alpha+beta barrel"/>
    <property type="match status" value="2"/>
</dbReference>
<feature type="domain" description="ABM" evidence="1">
    <location>
        <begin position="6"/>
        <end position="96"/>
    </location>
</feature>
<dbReference type="PANTHER" id="PTHR33336">
    <property type="entry name" value="QUINOL MONOOXYGENASE YGIN-RELATED"/>
    <property type="match status" value="1"/>
</dbReference>
<dbReference type="InterPro" id="IPR050744">
    <property type="entry name" value="AI-2_Isomerase_LsrG"/>
</dbReference>
<reference evidence="2" key="1">
    <citation type="submission" date="2021-01" db="EMBL/GenBank/DDBJ databases">
        <authorList>
            <person name="Corre E."/>
            <person name="Pelletier E."/>
            <person name="Niang G."/>
            <person name="Scheremetjew M."/>
            <person name="Finn R."/>
            <person name="Kale V."/>
            <person name="Holt S."/>
            <person name="Cochrane G."/>
            <person name="Meng A."/>
            <person name="Brown T."/>
            <person name="Cohen L."/>
        </authorList>
    </citation>
    <scope>NUCLEOTIDE SEQUENCE</scope>
    <source>
        <strain evidence="2">Isolate 1302-5</strain>
    </source>
</reference>
<dbReference type="EMBL" id="HBKQ01038595">
    <property type="protein sequence ID" value="CAE2260787.1"/>
    <property type="molecule type" value="Transcribed_RNA"/>
</dbReference>
<name>A0A7S4JE53_9STRA</name>
<dbReference type="InterPro" id="IPR007138">
    <property type="entry name" value="ABM_dom"/>
</dbReference>
<evidence type="ECO:0000313" key="2">
    <source>
        <dbReference type="EMBL" id="CAE2260787.1"/>
    </source>
</evidence>
<dbReference type="AlphaFoldDB" id="A0A7S4JE53"/>
<dbReference type="PANTHER" id="PTHR33336:SF1">
    <property type="entry name" value="(4S)-4-HYDROXY-5-PHOSPHONOOXYPENTANE-2,3-DIONE ISOMERASE"/>
    <property type="match status" value="1"/>
</dbReference>
<sequence length="212" mass="23977">MSSQPYAVNAKFSILPERREEFLKIIKEDQKQTLATEPGALRFVVGEDPKENNTFYLHEEYTSEEAFEAHGTTPHYGPWDKFTKSGPWAKGGEPVVGLFHGTHQLGDKEEVKSGYCVNAKVSIVPERREEFLNIIKEDQKLTLANEPGSIQFVVGEDKESTNTFYLFEQYENEEAFGAHGKAPHYAPWDAFVKTNPWSEGGEPVVGLYNTLE</sequence>
<dbReference type="GO" id="GO:0005829">
    <property type="term" value="C:cytosol"/>
    <property type="evidence" value="ECO:0007669"/>
    <property type="project" value="TreeGrafter"/>
</dbReference>
<proteinExistence type="predicted"/>
<dbReference type="Gene3D" id="3.30.70.100">
    <property type="match status" value="2"/>
</dbReference>
<evidence type="ECO:0000259" key="1">
    <source>
        <dbReference type="PROSITE" id="PS51725"/>
    </source>
</evidence>
<gene>
    <name evidence="2" type="ORF">OAUR00152_LOCUS26682</name>
</gene>
<feature type="domain" description="ABM" evidence="1">
    <location>
        <begin position="115"/>
        <end position="205"/>
    </location>
</feature>
<dbReference type="GO" id="GO:0016491">
    <property type="term" value="F:oxidoreductase activity"/>
    <property type="evidence" value="ECO:0007669"/>
    <property type="project" value="TreeGrafter"/>
</dbReference>
<dbReference type="Pfam" id="PF03992">
    <property type="entry name" value="ABM"/>
    <property type="match status" value="2"/>
</dbReference>